<comment type="similarity">
    <text evidence="4">Belongs to the eIF-2B alpha/beta/delta subunits family. MtnA subfamily.</text>
</comment>
<dbReference type="NCBIfam" id="NF004326">
    <property type="entry name" value="PRK05720.1"/>
    <property type="match status" value="1"/>
</dbReference>
<accession>A0AAV9U4P6</accession>
<protein>
    <recommendedName>
        <fullName evidence="4">Methylthioribose-1-phosphate isomerase</fullName>
        <shortName evidence="4">M1Pi</shortName>
        <shortName evidence="4">MTR-1-P isomerase</shortName>
        <ecNumber evidence="4">5.3.1.23</ecNumber>
    </recommendedName>
    <alternativeName>
        <fullName evidence="4">S-methyl-5-thioribose-1-phosphate isomerase</fullName>
    </alternativeName>
    <alternativeName>
        <fullName evidence="4">Translation initiation factor eIF-2B subunit alpha/beta/delta-like protein</fullName>
    </alternativeName>
</protein>
<sequence>MATLLAIKYARGSLEILDQLLLPHRSVYLPLSCTDDGWHAIKKMQVRGAPAIAIVAALALAVELHNSTNTPSSGQEAVKTIHDKLDYLVTSRPTAVNLADAAGKLKAITSAALADDANASPDAIAKAYIDAAEQMLLQDVEDNKAIGRNGAAWICSAASKTADIRVLTHCNTGSLATAGYGTALGIIRSLHAASALSHAYCTETRPYNQGSRLTAYELVHEGIPATLITDNMAASLMSQHPISAIVVGADRVAANGDTANKIGTYQLAILARFFGVKFVVAAPTTSVDLNTPDGTGIKIEQRPGWEVLVVSGPTVTNEPGREDGSVVVNVAEVRSVKPAADGIGVYNPSFDVTPAALIDAIVTENGVVEKNADGVFPMATSFRSDS</sequence>
<dbReference type="InterPro" id="IPR042529">
    <property type="entry name" value="IF_2B-like_C"/>
</dbReference>
<evidence type="ECO:0000256" key="1">
    <source>
        <dbReference type="ARBA" id="ARBA00022605"/>
    </source>
</evidence>
<dbReference type="GO" id="GO:0005634">
    <property type="term" value="C:nucleus"/>
    <property type="evidence" value="ECO:0007669"/>
    <property type="project" value="UniProtKB-SubCell"/>
</dbReference>
<dbReference type="Pfam" id="PF01008">
    <property type="entry name" value="IF-2B"/>
    <property type="match status" value="1"/>
</dbReference>
<evidence type="ECO:0000313" key="6">
    <source>
        <dbReference type="Proteomes" id="UP001375240"/>
    </source>
</evidence>
<reference evidence="5 6" key="1">
    <citation type="submission" date="2019-10" db="EMBL/GenBank/DDBJ databases">
        <authorList>
            <person name="Palmer J.M."/>
        </authorList>
    </citation>
    <scope>NUCLEOTIDE SEQUENCE [LARGE SCALE GENOMIC DNA]</scope>
    <source>
        <strain evidence="5 6">TWF696</strain>
    </source>
</reference>
<dbReference type="GO" id="GO:0046523">
    <property type="term" value="F:S-methyl-5-thioribose-1-phosphate isomerase activity"/>
    <property type="evidence" value="ECO:0007669"/>
    <property type="project" value="UniProtKB-UniRule"/>
</dbReference>
<feature type="active site" description="Proton donor" evidence="4">
    <location>
        <position position="250"/>
    </location>
</feature>
<dbReference type="PANTHER" id="PTHR43475:SF1">
    <property type="entry name" value="METHYLTHIORIBOSE-1-PHOSPHATE ISOMERASE"/>
    <property type="match status" value="1"/>
</dbReference>
<comment type="caution">
    <text evidence="5">The sequence shown here is derived from an EMBL/GenBank/DDBJ whole genome shotgun (WGS) entry which is preliminary data.</text>
</comment>
<keyword evidence="4" id="KW-0963">Cytoplasm</keyword>
<dbReference type="NCBIfam" id="TIGR00524">
    <property type="entry name" value="eIF-2B_rel"/>
    <property type="match status" value="1"/>
</dbReference>
<evidence type="ECO:0000313" key="5">
    <source>
        <dbReference type="EMBL" id="KAK6334128.1"/>
    </source>
</evidence>
<evidence type="ECO:0000256" key="2">
    <source>
        <dbReference type="ARBA" id="ARBA00023167"/>
    </source>
</evidence>
<dbReference type="InterPro" id="IPR037171">
    <property type="entry name" value="NagB/RpiA_transferase-like"/>
</dbReference>
<feature type="site" description="Transition state stabilizer" evidence="4">
    <location>
        <position position="170"/>
    </location>
</feature>
<dbReference type="GO" id="GO:0005737">
    <property type="term" value="C:cytoplasm"/>
    <property type="evidence" value="ECO:0007669"/>
    <property type="project" value="UniProtKB-SubCell"/>
</dbReference>
<dbReference type="HAMAP" id="MF_01678">
    <property type="entry name" value="Salvage_MtnA"/>
    <property type="match status" value="1"/>
</dbReference>
<dbReference type="FunFam" id="3.40.50.10470:FF:000006">
    <property type="entry name" value="Methylthioribose-1-phosphate isomerase"/>
    <property type="match status" value="1"/>
</dbReference>
<dbReference type="AlphaFoldDB" id="A0AAV9U4P6"/>
<name>A0AAV9U4P6_9PEZI</name>
<dbReference type="Gene3D" id="3.40.50.10470">
    <property type="entry name" value="Translation initiation factor eif-2b, domain 2"/>
    <property type="match status" value="1"/>
</dbReference>
<proteinExistence type="inferred from homology"/>
<dbReference type="PANTHER" id="PTHR43475">
    <property type="entry name" value="METHYLTHIORIBOSE-1-PHOSPHATE ISOMERASE"/>
    <property type="match status" value="1"/>
</dbReference>
<dbReference type="InterPro" id="IPR000649">
    <property type="entry name" value="IF-2B-related"/>
</dbReference>
<dbReference type="SUPFAM" id="SSF100950">
    <property type="entry name" value="NagB/RpiA/CoA transferase-like"/>
    <property type="match status" value="1"/>
</dbReference>
<keyword evidence="2 4" id="KW-0486">Methionine biosynthesis</keyword>
<organism evidence="5 6">
    <name type="scientific">Orbilia brochopaga</name>
    <dbReference type="NCBI Taxonomy" id="3140254"/>
    <lineage>
        <taxon>Eukaryota</taxon>
        <taxon>Fungi</taxon>
        <taxon>Dikarya</taxon>
        <taxon>Ascomycota</taxon>
        <taxon>Pezizomycotina</taxon>
        <taxon>Orbiliomycetes</taxon>
        <taxon>Orbiliales</taxon>
        <taxon>Orbiliaceae</taxon>
        <taxon>Orbilia</taxon>
    </lineage>
</organism>
<dbReference type="NCBIfam" id="TIGR00512">
    <property type="entry name" value="salvage_mtnA"/>
    <property type="match status" value="1"/>
</dbReference>
<dbReference type="EC" id="5.3.1.23" evidence="4"/>
<dbReference type="Gene3D" id="1.20.120.420">
    <property type="entry name" value="translation initiation factor eif-2b, domain 1"/>
    <property type="match status" value="1"/>
</dbReference>
<dbReference type="InterPro" id="IPR011559">
    <property type="entry name" value="Initiation_fac_2B_a/b/d"/>
</dbReference>
<keyword evidence="1 4" id="KW-0028">Amino-acid biosynthesis</keyword>
<keyword evidence="4" id="KW-0539">Nucleus</keyword>
<dbReference type="Proteomes" id="UP001375240">
    <property type="component" value="Unassembled WGS sequence"/>
</dbReference>
<comment type="subcellular location">
    <subcellularLocation>
        <location evidence="4">Cytoplasm</location>
    </subcellularLocation>
    <subcellularLocation>
        <location evidence="4">Nucleus</location>
    </subcellularLocation>
</comment>
<dbReference type="GO" id="GO:0019509">
    <property type="term" value="P:L-methionine salvage from methylthioadenosine"/>
    <property type="evidence" value="ECO:0007669"/>
    <property type="project" value="UniProtKB-UniRule"/>
</dbReference>
<dbReference type="EMBL" id="JAVHNQ010000013">
    <property type="protein sequence ID" value="KAK6334128.1"/>
    <property type="molecule type" value="Genomic_DNA"/>
</dbReference>
<keyword evidence="3 4" id="KW-0413">Isomerase</keyword>
<comment type="catalytic activity">
    <reaction evidence="4">
        <text>5-(methylsulfanyl)-alpha-D-ribose 1-phosphate = 5-(methylsulfanyl)-D-ribulose 1-phosphate</text>
        <dbReference type="Rhea" id="RHEA:19989"/>
        <dbReference type="ChEBI" id="CHEBI:58533"/>
        <dbReference type="ChEBI" id="CHEBI:58548"/>
        <dbReference type="EC" id="5.3.1.23"/>
    </reaction>
</comment>
<dbReference type="FunFam" id="1.20.120.420:FF:000003">
    <property type="entry name" value="Methylthioribose-1-phosphate isomerase"/>
    <property type="match status" value="1"/>
</dbReference>
<comment type="function">
    <text evidence="4">Catalyzes the interconversion of methylthioribose-1-phosphate (MTR-1-P) into methylthioribulose-1-phosphate (MTRu-1-P).</text>
</comment>
<evidence type="ECO:0000256" key="4">
    <source>
        <dbReference type="HAMAP-Rule" id="MF_03119"/>
    </source>
</evidence>
<dbReference type="InterPro" id="IPR005251">
    <property type="entry name" value="IF-M1Pi"/>
</dbReference>
<dbReference type="InterPro" id="IPR027363">
    <property type="entry name" value="M1Pi_N"/>
</dbReference>
<comment type="pathway">
    <text evidence="4">Amino-acid biosynthesis; L-methionine biosynthesis via salvage pathway; L-methionine from S-methyl-5-thio-alpha-D-ribose 1-phosphate: step 1/6.</text>
</comment>
<keyword evidence="6" id="KW-1185">Reference proteome</keyword>
<evidence type="ECO:0000256" key="3">
    <source>
        <dbReference type="ARBA" id="ARBA00023235"/>
    </source>
</evidence>
<gene>
    <name evidence="4 5" type="primary">MRI1</name>
    <name evidence="5" type="ORF">TWF696_002631</name>
</gene>